<dbReference type="GO" id="GO:0003677">
    <property type="term" value="F:DNA binding"/>
    <property type="evidence" value="ECO:0007669"/>
    <property type="project" value="UniProtKB-KW"/>
</dbReference>
<evidence type="ECO:0000256" key="7">
    <source>
        <dbReference type="ARBA" id="ARBA00023235"/>
    </source>
</evidence>
<dbReference type="PROSITE" id="PS50880">
    <property type="entry name" value="TOPRIM"/>
    <property type="match status" value="1"/>
</dbReference>
<dbReference type="CDD" id="cd00186">
    <property type="entry name" value="TOP1Ac"/>
    <property type="match status" value="1"/>
</dbReference>
<dbReference type="InterPro" id="IPR013825">
    <property type="entry name" value="Topo_IA_cen_sub2"/>
</dbReference>
<dbReference type="CDD" id="cd03363">
    <property type="entry name" value="TOPRIM_TopoIA_TopoI"/>
    <property type="match status" value="1"/>
</dbReference>
<organism evidence="12 13">
    <name type="scientific">Porphyromonas catoniae F0037</name>
    <dbReference type="NCBI Taxonomy" id="1127696"/>
    <lineage>
        <taxon>Bacteria</taxon>
        <taxon>Pseudomonadati</taxon>
        <taxon>Bacteroidota</taxon>
        <taxon>Bacteroidia</taxon>
        <taxon>Bacteroidales</taxon>
        <taxon>Porphyromonadaceae</taxon>
        <taxon>Porphyromonas</taxon>
    </lineage>
</organism>
<dbReference type="InterPro" id="IPR000380">
    <property type="entry name" value="Topo_IA"/>
</dbReference>
<comment type="catalytic activity">
    <reaction evidence="1 8">
        <text>ATP-independent breakage of single-stranded DNA, followed by passage and rejoining.</text>
        <dbReference type="EC" id="5.6.2.1"/>
    </reaction>
</comment>
<dbReference type="PROSITE" id="PS52039">
    <property type="entry name" value="TOPO_IA_2"/>
    <property type="match status" value="1"/>
</dbReference>
<dbReference type="Gene3D" id="1.10.290.10">
    <property type="entry name" value="Topoisomerase I, domain 4"/>
    <property type="match status" value="1"/>
</dbReference>
<dbReference type="InterPro" id="IPR013826">
    <property type="entry name" value="Topo_IA_cen_sub3"/>
</dbReference>
<dbReference type="InterPro" id="IPR023405">
    <property type="entry name" value="Topo_IA_core_domain"/>
</dbReference>
<dbReference type="SMART" id="SM00436">
    <property type="entry name" value="TOP1Bc"/>
    <property type="match status" value="1"/>
</dbReference>
<evidence type="ECO:0000256" key="1">
    <source>
        <dbReference type="ARBA" id="ARBA00000213"/>
    </source>
</evidence>
<dbReference type="Pfam" id="PF13368">
    <property type="entry name" value="Toprim_C_rpt"/>
    <property type="match status" value="3"/>
</dbReference>
<protein>
    <recommendedName>
        <fullName evidence="8">DNA topoisomerase 1</fullName>
        <ecNumber evidence="8">5.6.2.1</ecNumber>
    </recommendedName>
    <alternativeName>
        <fullName evidence="8">DNA topoisomerase I</fullName>
    </alternativeName>
</protein>
<dbReference type="HOGENOM" id="CLU_002929_3_2_10"/>
<reference evidence="12 13" key="1">
    <citation type="submission" date="2012-05" db="EMBL/GenBank/DDBJ databases">
        <authorList>
            <person name="Weinstock G."/>
            <person name="Sodergren E."/>
            <person name="Lobos E.A."/>
            <person name="Fulton L."/>
            <person name="Fulton R."/>
            <person name="Courtney L."/>
            <person name="Fronick C."/>
            <person name="O'Laughlin M."/>
            <person name="Godfrey J."/>
            <person name="Wilson R.M."/>
            <person name="Miner T."/>
            <person name="Farmer C."/>
            <person name="Delehaunty K."/>
            <person name="Cordes M."/>
            <person name="Minx P."/>
            <person name="Tomlinson C."/>
            <person name="Chen J."/>
            <person name="Wollam A."/>
            <person name="Pepin K.H."/>
            <person name="Bhonagiri V."/>
            <person name="Zhang X."/>
            <person name="Suruliraj S."/>
            <person name="Warren W."/>
            <person name="Mitreva M."/>
            <person name="Mardis E.R."/>
            <person name="Wilson R.K."/>
        </authorList>
    </citation>
    <scope>NUCLEOTIDE SEQUENCE [LARGE SCALE GENOMIC DNA]</scope>
    <source>
        <strain evidence="12 13">F0037</strain>
    </source>
</reference>
<feature type="site" description="Interaction with DNA" evidence="8">
    <location>
        <position position="141"/>
    </location>
</feature>
<sequence>MNLVIVESPKKAELIQGFLKKHKLTDYKVMASAGHVRDLKQHSFSVDIQDNFRPEYVITDDKKALVKELKAQAKKADLVYLASDEDREGEAIAWHLKEALGLDPAKIRRIVFHEITAEAFLQALEHPRDIDMNLVDAQQARRVLDRIVGFELSPVLWKRIRPSLSAGRVQSVAVRLVVDREREINAFVPQSAFRLQADFTLASGDTLRTELNHRFTQEQEAQELMERCLRESFSVETITRRAARRSPAAPFTTSTLQQEAAHKLGYPVSLTMRLAQSLYESGHITYMRTDSVNLSNQALASIAHQIALHPGKEYHQARRFQTKSKGAQEAHEAIRPTYIDREQVAGTAQEQRLYDLIRKRTLASQMKDAELERTTISLPVRGTEYAFVAQGEVITFRGFLDVYMEGNNEEGAPEATKLLPPIQEGDILTLKGLLAEERFTQRPARYTEASMVSKMEELGIGRPSTYAPTIQTIQNRGYVERGDREGQKRNYIVLTSEGGTIKREVRTEIYGADKGKLLPTDVGIVVNDFLVAQFPSIVDYNFTASVESEFDEIAEGNNAWTGTIGSFYGDFHPVVERVTTERSEQRVGQRILGTQPGTGLQVSVSIGRYGPMAQLGTSEDKEKPRFASLQSGQSLETITLDEALSLFDLPKTIGMYEGEPLTVASGRFGPYVRHAGKYYSLPKEADPLAYTEEEAIQLIKDKQANEEKSLLKTFSEDTELQIRDGRFGPYLKYKGENYKLPKGTVPESLSYDDCLKLIAETPTKSARKGGRKGRTTSTRKAKTR</sequence>
<dbReference type="EC" id="5.6.2.1" evidence="8"/>
<feature type="region of interest" description="Disordered" evidence="9">
    <location>
        <begin position="762"/>
        <end position="784"/>
    </location>
</feature>
<dbReference type="SUPFAM" id="SSF56712">
    <property type="entry name" value="Prokaryotic type I DNA topoisomerase"/>
    <property type="match status" value="1"/>
</dbReference>
<dbReference type="GO" id="GO:0046872">
    <property type="term" value="F:metal ion binding"/>
    <property type="evidence" value="ECO:0007669"/>
    <property type="project" value="UniProtKB-KW"/>
</dbReference>
<evidence type="ECO:0000259" key="10">
    <source>
        <dbReference type="PROSITE" id="PS50880"/>
    </source>
</evidence>
<feature type="site" description="Interaction with DNA" evidence="8">
    <location>
        <position position="35"/>
    </location>
</feature>
<dbReference type="EMBL" id="AMEQ01000013">
    <property type="protein sequence ID" value="EKY02561.1"/>
    <property type="molecule type" value="Genomic_DNA"/>
</dbReference>
<evidence type="ECO:0000256" key="8">
    <source>
        <dbReference type="HAMAP-Rule" id="MF_00952"/>
    </source>
</evidence>
<dbReference type="Gene3D" id="1.10.460.10">
    <property type="entry name" value="Topoisomerase I, domain 2"/>
    <property type="match status" value="2"/>
</dbReference>
<dbReference type="InterPro" id="IPR003602">
    <property type="entry name" value="Topo_IA_DNA-bd_dom"/>
</dbReference>
<dbReference type="InterPro" id="IPR028612">
    <property type="entry name" value="Topoisom_1_IA"/>
</dbReference>
<evidence type="ECO:0000313" key="12">
    <source>
        <dbReference type="EMBL" id="EKY02561.1"/>
    </source>
</evidence>
<feature type="region of interest" description="Interaction with DNA" evidence="8">
    <location>
        <begin position="165"/>
        <end position="170"/>
    </location>
</feature>
<dbReference type="GO" id="GO:0006265">
    <property type="term" value="P:DNA topological change"/>
    <property type="evidence" value="ECO:0007669"/>
    <property type="project" value="UniProtKB-UniRule"/>
</dbReference>
<keyword evidence="4" id="KW-0460">Magnesium</keyword>
<dbReference type="PATRIC" id="fig|1127696.3.peg.361"/>
<dbReference type="STRING" id="1127696.HMPREF9134_00417"/>
<evidence type="ECO:0000259" key="11">
    <source>
        <dbReference type="PROSITE" id="PS52039"/>
    </source>
</evidence>
<evidence type="ECO:0000313" key="13">
    <source>
        <dbReference type="Proteomes" id="UP000010408"/>
    </source>
</evidence>
<dbReference type="PROSITE" id="PS00396">
    <property type="entry name" value="TOPO_IA_1"/>
    <property type="match status" value="1"/>
</dbReference>
<comment type="caution">
    <text evidence="8">Lacks conserved residue(s) required for the propagation of feature annotation.</text>
</comment>
<evidence type="ECO:0000256" key="2">
    <source>
        <dbReference type="ARBA" id="ARBA00009446"/>
    </source>
</evidence>
<feature type="site" description="Interaction with DNA" evidence="8">
    <location>
        <position position="288"/>
    </location>
</feature>
<dbReference type="NCBIfam" id="TIGR01051">
    <property type="entry name" value="topA_bact"/>
    <property type="match status" value="1"/>
</dbReference>
<evidence type="ECO:0000256" key="5">
    <source>
        <dbReference type="ARBA" id="ARBA00023029"/>
    </source>
</evidence>
<dbReference type="InterPro" id="IPR025589">
    <property type="entry name" value="Toprim_C_rpt"/>
</dbReference>
<dbReference type="HAMAP" id="MF_00952">
    <property type="entry name" value="Topoisom_1_prok"/>
    <property type="match status" value="1"/>
</dbReference>
<evidence type="ECO:0000256" key="4">
    <source>
        <dbReference type="ARBA" id="ARBA00022842"/>
    </source>
</evidence>
<dbReference type="GO" id="GO:0003917">
    <property type="term" value="F:DNA topoisomerase type I (single strand cut, ATP-independent) activity"/>
    <property type="evidence" value="ECO:0007669"/>
    <property type="project" value="UniProtKB-UniRule"/>
</dbReference>
<dbReference type="RefSeq" id="WP_005468581.1">
    <property type="nucleotide sequence ID" value="NZ_KB291043.1"/>
</dbReference>
<dbReference type="InterPro" id="IPR006171">
    <property type="entry name" value="TOPRIM_dom"/>
</dbReference>
<dbReference type="Proteomes" id="UP000010408">
    <property type="component" value="Unassembled WGS sequence"/>
</dbReference>
<keyword evidence="6 8" id="KW-0238">DNA-binding</keyword>
<dbReference type="InterPro" id="IPR023406">
    <property type="entry name" value="Topo_IA_AS"/>
</dbReference>
<name>L1NGV6_9PORP</name>
<feature type="compositionally biased region" description="Basic residues" evidence="9">
    <location>
        <begin position="765"/>
        <end position="784"/>
    </location>
</feature>
<dbReference type="InterPro" id="IPR003601">
    <property type="entry name" value="Topo_IA_2"/>
</dbReference>
<feature type="site" description="Interaction with DNA" evidence="8">
    <location>
        <position position="157"/>
    </location>
</feature>
<feature type="active site" description="O-(5'-phospho-DNA)-tyrosine intermediate" evidence="8">
    <location>
        <position position="286"/>
    </location>
</feature>
<comment type="function">
    <text evidence="8">Releases the supercoiling and torsional tension of DNA, which is introduced during the DNA replication and transcription, by transiently cleaving and rejoining one strand of the DNA duplex. Introduces a single-strand break via transesterification at a target site in duplex DNA. The scissile phosphodiester is attacked by the catalytic tyrosine of the enzyme, resulting in the formation of a DNA-(5'-phosphotyrosyl)-enzyme intermediate and the expulsion of a 3'-OH DNA strand. The free DNA strand then undergoes passage around the unbroken strand, thus removing DNA supercoils. Finally, in the religation step, the DNA 3'-OH attacks the covalent intermediate to expel the active-site tyrosine and restore the DNA phosphodiester backbone.</text>
</comment>
<accession>L1NGV6</accession>
<dbReference type="SMART" id="SM00493">
    <property type="entry name" value="TOPRIM"/>
    <property type="match status" value="1"/>
</dbReference>
<feature type="domain" description="Toprim" evidence="10">
    <location>
        <begin position="1"/>
        <end position="115"/>
    </location>
</feature>
<feature type="site" description="Interaction with DNA" evidence="8">
    <location>
        <position position="142"/>
    </location>
</feature>
<keyword evidence="5 8" id="KW-0799">Topoisomerase</keyword>
<feature type="site" description="Interaction with DNA" evidence="8">
    <location>
        <position position="145"/>
    </location>
</feature>
<dbReference type="Gene3D" id="3.40.50.140">
    <property type="match status" value="1"/>
</dbReference>
<dbReference type="InterPro" id="IPR013824">
    <property type="entry name" value="Topo_IA_cen_sub1"/>
</dbReference>
<dbReference type="Pfam" id="PF01131">
    <property type="entry name" value="Topoisom_bac"/>
    <property type="match status" value="1"/>
</dbReference>
<comment type="caution">
    <text evidence="12">The sequence shown here is derived from an EMBL/GenBank/DDBJ whole genome shotgun (WGS) entry which is preliminary data.</text>
</comment>
<proteinExistence type="inferred from homology"/>
<dbReference type="InterPro" id="IPR013497">
    <property type="entry name" value="Topo_IA_cen"/>
</dbReference>
<comment type="similarity">
    <text evidence="2 8">Belongs to the type IA topoisomerase family.</text>
</comment>
<dbReference type="Gene3D" id="2.70.20.10">
    <property type="entry name" value="Topoisomerase I, domain 3"/>
    <property type="match status" value="1"/>
</dbReference>
<dbReference type="InterPro" id="IPR005733">
    <property type="entry name" value="TopoI_bac-type"/>
</dbReference>
<comment type="subunit">
    <text evidence="8">Monomer.</text>
</comment>
<keyword evidence="3" id="KW-0479">Metal-binding</keyword>
<dbReference type="Pfam" id="PF01751">
    <property type="entry name" value="Toprim"/>
    <property type="match status" value="1"/>
</dbReference>
<dbReference type="SMART" id="SM00437">
    <property type="entry name" value="TOP1Ac"/>
    <property type="match status" value="1"/>
</dbReference>
<gene>
    <name evidence="8" type="primary">topA</name>
    <name evidence="12" type="ORF">HMPREF9134_00417</name>
</gene>
<dbReference type="PRINTS" id="PR00417">
    <property type="entry name" value="PRTPISMRASEI"/>
</dbReference>
<evidence type="ECO:0000256" key="3">
    <source>
        <dbReference type="ARBA" id="ARBA00022723"/>
    </source>
</evidence>
<feature type="domain" description="Topo IA-type catalytic" evidence="11">
    <location>
        <begin position="131"/>
        <end position="575"/>
    </location>
</feature>
<evidence type="ECO:0000256" key="9">
    <source>
        <dbReference type="SAM" id="MobiDB-lite"/>
    </source>
</evidence>
<feature type="site" description="Interaction with DNA" evidence="8">
    <location>
        <position position="476"/>
    </location>
</feature>
<dbReference type="AlphaFoldDB" id="L1NGV6"/>
<dbReference type="eggNOG" id="COG0550">
    <property type="taxonomic scope" value="Bacteria"/>
</dbReference>
<dbReference type="InterPro" id="IPR034149">
    <property type="entry name" value="TOPRIM_TopoI"/>
</dbReference>
<dbReference type="PANTHER" id="PTHR42785">
    <property type="entry name" value="DNA TOPOISOMERASE, TYPE IA, CORE"/>
    <property type="match status" value="1"/>
</dbReference>
<dbReference type="PANTHER" id="PTHR42785:SF1">
    <property type="entry name" value="DNA TOPOISOMERASE"/>
    <property type="match status" value="1"/>
</dbReference>
<evidence type="ECO:0000256" key="6">
    <source>
        <dbReference type="ARBA" id="ARBA00023125"/>
    </source>
</evidence>
<keyword evidence="7 8" id="KW-0413">Isomerase</keyword>